<evidence type="ECO:0000313" key="4">
    <source>
        <dbReference type="Proteomes" id="UP000049127"/>
    </source>
</evidence>
<dbReference type="RefSeq" id="WP_055341642.1">
    <property type="nucleotide sequence ID" value="NZ_CDNI01000003.1"/>
</dbReference>
<sequence length="225" mass="25751">MKLFKKIVVLVCLSFMLVGFNIGDKEEQDRLNIQNINNIKIKERQEDNNQFKISKMDEDNTVNISYLRDDVTLKTGITEDEMREVLINTTGAKTMSHLAKAFVEAENLYGVNAFFMAGVVALESGFATSRRAIEDNNLTGYEVYKDDSEGKLFTSQYESILHTAKHLKENYLTKDSIYYNGLSVDAVQVNYCPDEGLNKNWNGKVNELANSFLNTYKVLYEFDKK</sequence>
<dbReference type="Gene3D" id="1.10.530.10">
    <property type="match status" value="1"/>
</dbReference>
<organism evidence="3 4">
    <name type="scientific">Paraclostridium sordellii</name>
    <name type="common">Clostridium sordellii</name>
    <dbReference type="NCBI Taxonomy" id="1505"/>
    <lineage>
        <taxon>Bacteria</taxon>
        <taxon>Bacillati</taxon>
        <taxon>Bacillota</taxon>
        <taxon>Clostridia</taxon>
        <taxon>Peptostreptococcales</taxon>
        <taxon>Peptostreptococcaceae</taxon>
        <taxon>Paraclostridium</taxon>
    </lineage>
</organism>
<dbReference type="InterPro" id="IPR002901">
    <property type="entry name" value="MGlyc_endo_b_GlcNAc-like_dom"/>
</dbReference>
<feature type="domain" description="Mannosyl-glycoprotein endo-beta-N-acetylglucosamidase-like" evidence="2">
    <location>
        <begin position="100"/>
        <end position="210"/>
    </location>
</feature>
<feature type="signal peptide" evidence="1">
    <location>
        <begin position="1"/>
        <end position="21"/>
    </location>
</feature>
<dbReference type="EMBL" id="CEKZ01000003">
    <property type="protein sequence ID" value="CEQ03231.1"/>
    <property type="molecule type" value="Genomic_DNA"/>
</dbReference>
<name>A0A0C7G5E1_PARSO</name>
<dbReference type="Proteomes" id="UP000049127">
    <property type="component" value="Unassembled WGS sequence"/>
</dbReference>
<gene>
    <name evidence="3" type="ORF">R28058_09641</name>
</gene>
<evidence type="ECO:0000259" key="2">
    <source>
        <dbReference type="Pfam" id="PF01832"/>
    </source>
</evidence>
<accession>A0A0C7G5E1</accession>
<proteinExistence type="predicted"/>
<dbReference type="GO" id="GO:0004040">
    <property type="term" value="F:amidase activity"/>
    <property type="evidence" value="ECO:0007669"/>
    <property type="project" value="InterPro"/>
</dbReference>
<dbReference type="AlphaFoldDB" id="A0A0C7G5E1"/>
<evidence type="ECO:0000313" key="3">
    <source>
        <dbReference type="EMBL" id="CEQ03231.1"/>
    </source>
</evidence>
<protein>
    <submittedName>
        <fullName evidence="3">S-layer protein</fullName>
    </submittedName>
</protein>
<keyword evidence="1" id="KW-0732">Signal</keyword>
<feature type="chain" id="PRO_5039176976" evidence="1">
    <location>
        <begin position="22"/>
        <end position="225"/>
    </location>
</feature>
<dbReference type="OrthoDB" id="1752645at2"/>
<dbReference type="Pfam" id="PF01832">
    <property type="entry name" value="Glucosaminidase"/>
    <property type="match status" value="1"/>
</dbReference>
<evidence type="ECO:0000256" key="1">
    <source>
        <dbReference type="SAM" id="SignalP"/>
    </source>
</evidence>
<reference evidence="4" key="1">
    <citation type="submission" date="2015-01" db="EMBL/GenBank/DDBJ databases">
        <authorList>
            <person name="Aslett M.A."/>
            <person name="De Silva N."/>
        </authorList>
    </citation>
    <scope>NUCLEOTIDE SEQUENCE [LARGE SCALE GENOMIC DNA]</scope>
    <source>
        <strain evidence="4">R28058</strain>
    </source>
</reference>